<dbReference type="Gene3D" id="2.30.22.10">
    <property type="entry name" value="Head domain of nucleotide exchange factor GrpE"/>
    <property type="match status" value="1"/>
</dbReference>
<dbReference type="Gene3D" id="3.90.20.20">
    <property type="match status" value="1"/>
</dbReference>
<dbReference type="GO" id="GO:0000774">
    <property type="term" value="F:adenyl-nucleotide exchange factor activity"/>
    <property type="evidence" value="ECO:0007669"/>
    <property type="project" value="InterPro"/>
</dbReference>
<dbReference type="GO" id="GO:0005737">
    <property type="term" value="C:cytoplasm"/>
    <property type="evidence" value="ECO:0007669"/>
    <property type="project" value="UniProtKB-SubCell"/>
</dbReference>
<sequence>MTEEQKNTKQEDVIETDAVDQTEVIFDEVSEEPAQPETEAPQDELTAAQEKISELEAKIDEMDNRYLRLQADFDNSRRRARLDIEAAHKYRAQNLVTDLLPALDNLERAMSVEADNDQTKTLLQGMQMIHNGLLESLKKEGVEVIEAVGKEFDPHIHQAVMQVEDPGFESNIVVEEFQKGYMLKDRVIRPSMVKVNQ</sequence>
<evidence type="ECO:0000256" key="7">
    <source>
        <dbReference type="ARBA" id="ARBA00053401"/>
    </source>
</evidence>
<keyword evidence="13" id="KW-0175">Coiled coil</keyword>
<dbReference type="PANTHER" id="PTHR21237:SF23">
    <property type="entry name" value="GRPE PROTEIN HOMOLOG, MITOCHONDRIAL"/>
    <property type="match status" value="1"/>
</dbReference>
<evidence type="ECO:0000256" key="11">
    <source>
        <dbReference type="RuleBase" id="RU000639"/>
    </source>
</evidence>
<dbReference type="GO" id="GO:0006457">
    <property type="term" value="P:protein folding"/>
    <property type="evidence" value="ECO:0007669"/>
    <property type="project" value="InterPro"/>
</dbReference>
<proteinExistence type="inferred from homology"/>
<dbReference type="GO" id="GO:0051087">
    <property type="term" value="F:protein-folding chaperone binding"/>
    <property type="evidence" value="ECO:0007669"/>
    <property type="project" value="InterPro"/>
</dbReference>
<keyword evidence="6 10" id="KW-0143">Chaperone</keyword>
<dbReference type="InterPro" id="IPR000740">
    <property type="entry name" value="GrpE"/>
</dbReference>
<comment type="similarity">
    <text evidence="2 10 12">Belongs to the GrpE family.</text>
</comment>
<dbReference type="PANTHER" id="PTHR21237">
    <property type="entry name" value="GRPE PROTEIN"/>
    <property type="match status" value="1"/>
</dbReference>
<evidence type="ECO:0000256" key="12">
    <source>
        <dbReference type="RuleBase" id="RU004478"/>
    </source>
</evidence>
<evidence type="ECO:0000256" key="6">
    <source>
        <dbReference type="ARBA" id="ARBA00023186"/>
    </source>
</evidence>
<dbReference type="InterPro" id="IPR013805">
    <property type="entry name" value="GrpE_CC"/>
</dbReference>
<dbReference type="RefSeq" id="WP_101640614.1">
    <property type="nucleotide sequence ID" value="NZ_PGUY01000014.1"/>
</dbReference>
<dbReference type="Pfam" id="PF01025">
    <property type="entry name" value="GrpE"/>
    <property type="match status" value="1"/>
</dbReference>
<dbReference type="AlphaFoldDB" id="A0A2N5M9B6"/>
<gene>
    <name evidence="10" type="primary">grpE</name>
    <name evidence="14" type="ORF">CUU66_05225</name>
</gene>
<feature type="coiled-coil region" evidence="13">
    <location>
        <begin position="45"/>
        <end position="79"/>
    </location>
</feature>
<evidence type="ECO:0000256" key="8">
    <source>
        <dbReference type="ARBA" id="ARBA00072274"/>
    </source>
</evidence>
<dbReference type="InterPro" id="IPR009012">
    <property type="entry name" value="GrpE_head"/>
</dbReference>
<evidence type="ECO:0000256" key="5">
    <source>
        <dbReference type="ARBA" id="ARBA00023016"/>
    </source>
</evidence>
<dbReference type="GO" id="GO:0051082">
    <property type="term" value="F:unfolded protein binding"/>
    <property type="evidence" value="ECO:0007669"/>
    <property type="project" value="TreeGrafter"/>
</dbReference>
<dbReference type="GO" id="GO:0042803">
    <property type="term" value="F:protein homodimerization activity"/>
    <property type="evidence" value="ECO:0007669"/>
    <property type="project" value="InterPro"/>
</dbReference>
<evidence type="ECO:0000313" key="15">
    <source>
        <dbReference type="Proteomes" id="UP000234748"/>
    </source>
</evidence>
<evidence type="ECO:0000313" key="14">
    <source>
        <dbReference type="EMBL" id="PLT30951.1"/>
    </source>
</evidence>
<comment type="subunit">
    <text evidence="3 10">Homodimer.</text>
</comment>
<evidence type="ECO:0000256" key="2">
    <source>
        <dbReference type="ARBA" id="ARBA00009054"/>
    </source>
</evidence>
<evidence type="ECO:0000256" key="10">
    <source>
        <dbReference type="HAMAP-Rule" id="MF_01151"/>
    </source>
</evidence>
<evidence type="ECO:0000256" key="4">
    <source>
        <dbReference type="ARBA" id="ARBA00022490"/>
    </source>
</evidence>
<evidence type="ECO:0000256" key="3">
    <source>
        <dbReference type="ARBA" id="ARBA00011738"/>
    </source>
</evidence>
<dbReference type="OrthoDB" id="9812586at2"/>
<dbReference type="PRINTS" id="PR00773">
    <property type="entry name" value="GRPEPROTEIN"/>
</dbReference>
<dbReference type="NCBIfam" id="NF010738">
    <property type="entry name" value="PRK14140.1"/>
    <property type="match status" value="1"/>
</dbReference>
<evidence type="ECO:0000256" key="13">
    <source>
        <dbReference type="SAM" id="Coils"/>
    </source>
</evidence>
<protein>
    <recommendedName>
        <fullName evidence="8 10">Protein GrpE</fullName>
    </recommendedName>
    <alternativeName>
        <fullName evidence="9 10">HSP-70 cofactor</fullName>
    </alternativeName>
</protein>
<comment type="caution">
    <text evidence="14">The sequence shown here is derived from an EMBL/GenBank/DDBJ whole genome shotgun (WGS) entry which is preliminary data.</text>
</comment>
<dbReference type="HAMAP" id="MF_01151">
    <property type="entry name" value="GrpE"/>
    <property type="match status" value="1"/>
</dbReference>
<name>A0A2N5M9B6_9BACI</name>
<dbReference type="EMBL" id="PGUY01000014">
    <property type="protein sequence ID" value="PLT30951.1"/>
    <property type="molecule type" value="Genomic_DNA"/>
</dbReference>
<keyword evidence="5 10" id="KW-0346">Stress response</keyword>
<dbReference type="Proteomes" id="UP000234748">
    <property type="component" value="Unassembled WGS sequence"/>
</dbReference>
<dbReference type="CDD" id="cd00446">
    <property type="entry name" value="GrpE"/>
    <property type="match status" value="1"/>
</dbReference>
<dbReference type="SUPFAM" id="SSF58014">
    <property type="entry name" value="Coiled-coil domain of nucleotide exchange factor GrpE"/>
    <property type="match status" value="1"/>
</dbReference>
<evidence type="ECO:0000256" key="1">
    <source>
        <dbReference type="ARBA" id="ARBA00004496"/>
    </source>
</evidence>
<keyword evidence="4 10" id="KW-0963">Cytoplasm</keyword>
<dbReference type="FunFam" id="2.30.22.10:FF:000001">
    <property type="entry name" value="Protein GrpE"/>
    <property type="match status" value="1"/>
</dbReference>
<accession>A0A2N5M9B6</accession>
<keyword evidence="15" id="KW-1185">Reference proteome</keyword>
<comment type="function">
    <text evidence="7 10 11">Participates actively in the response to hyperosmotic and heat shock by preventing the aggregation of stress-denatured proteins, in association with DnaK and GrpE. It is the nucleotide exchange factor for DnaK and may function as a thermosensor. Unfolded proteins bind initially to DnaJ; upon interaction with the DnaJ-bound protein, DnaK hydrolyzes its bound ATP, resulting in the formation of a stable complex. GrpE releases ADP from DnaK; ATP binding to DnaK triggers the release of the substrate protein, thus completing the reaction cycle. Several rounds of ATP-dependent interactions between DnaJ, DnaK and GrpE are required for fully efficient folding.</text>
</comment>
<dbReference type="SUPFAM" id="SSF51064">
    <property type="entry name" value="Head domain of nucleotide exchange factor GrpE"/>
    <property type="match status" value="1"/>
</dbReference>
<organism evidence="14 15">
    <name type="scientific">Peribacillus deserti</name>
    <dbReference type="NCBI Taxonomy" id="673318"/>
    <lineage>
        <taxon>Bacteria</taxon>
        <taxon>Bacillati</taxon>
        <taxon>Bacillota</taxon>
        <taxon>Bacilli</taxon>
        <taxon>Bacillales</taxon>
        <taxon>Bacillaceae</taxon>
        <taxon>Peribacillus</taxon>
    </lineage>
</organism>
<evidence type="ECO:0000256" key="9">
    <source>
        <dbReference type="ARBA" id="ARBA00076414"/>
    </source>
</evidence>
<comment type="subcellular location">
    <subcellularLocation>
        <location evidence="1 10">Cytoplasm</location>
    </subcellularLocation>
</comment>
<reference evidence="14 15" key="1">
    <citation type="submission" date="2017-11" db="EMBL/GenBank/DDBJ databases">
        <title>Comparitive Functional Genomics of Dry Heat Resistant strains isolated from the Viking Spacecraft.</title>
        <authorList>
            <person name="Seuylemezian A."/>
            <person name="Cooper K."/>
            <person name="Vaishampayan P."/>
        </authorList>
    </citation>
    <scope>NUCLEOTIDE SEQUENCE [LARGE SCALE GENOMIC DNA]</scope>
    <source>
        <strain evidence="14 15">V1-29</strain>
    </source>
</reference>
<dbReference type="PROSITE" id="PS01071">
    <property type="entry name" value="GRPE"/>
    <property type="match status" value="1"/>
</dbReference>